<dbReference type="RefSeq" id="WP_206254028.1">
    <property type="nucleotide sequence ID" value="NZ_CP071060.1"/>
</dbReference>
<dbReference type="InterPro" id="IPR000182">
    <property type="entry name" value="GNAT_dom"/>
</dbReference>
<dbReference type="PROSITE" id="PS51186">
    <property type="entry name" value="GNAT"/>
    <property type="match status" value="1"/>
</dbReference>
<evidence type="ECO:0000313" key="2">
    <source>
        <dbReference type="EMBL" id="QSI76317.1"/>
    </source>
</evidence>
<keyword evidence="3" id="KW-1185">Reference proteome</keyword>
<name>A0ABX7M3I3_9RHOO</name>
<gene>
    <name evidence="2" type="ORF">JY500_17885</name>
</gene>
<dbReference type="InterPro" id="IPR016181">
    <property type="entry name" value="Acyl_CoA_acyltransferase"/>
</dbReference>
<dbReference type="PANTHER" id="PTHR43441:SF2">
    <property type="entry name" value="FAMILY ACETYLTRANSFERASE, PUTATIVE (AFU_ORTHOLOGUE AFUA_7G00850)-RELATED"/>
    <property type="match status" value="1"/>
</dbReference>
<feature type="domain" description="N-acetyltransferase" evidence="1">
    <location>
        <begin position="35"/>
        <end position="192"/>
    </location>
</feature>
<evidence type="ECO:0000259" key="1">
    <source>
        <dbReference type="PROSITE" id="PS51186"/>
    </source>
</evidence>
<dbReference type="CDD" id="cd04301">
    <property type="entry name" value="NAT_SF"/>
    <property type="match status" value="1"/>
</dbReference>
<dbReference type="EMBL" id="CP071060">
    <property type="protein sequence ID" value="QSI76317.1"/>
    <property type="molecule type" value="Genomic_DNA"/>
</dbReference>
<evidence type="ECO:0000313" key="3">
    <source>
        <dbReference type="Proteomes" id="UP000663570"/>
    </source>
</evidence>
<dbReference type="Proteomes" id="UP000663570">
    <property type="component" value="Chromosome"/>
</dbReference>
<dbReference type="InterPro" id="IPR051908">
    <property type="entry name" value="Ribosomal_N-acetyltransferase"/>
</dbReference>
<dbReference type="Pfam" id="PF13302">
    <property type="entry name" value="Acetyltransf_3"/>
    <property type="match status" value="1"/>
</dbReference>
<dbReference type="Gene3D" id="3.40.630.30">
    <property type="match status" value="1"/>
</dbReference>
<protein>
    <submittedName>
        <fullName evidence="2">GNAT family N-acetyltransferase</fullName>
    </submittedName>
</protein>
<organism evidence="2 3">
    <name type="scientific">Niveibacterium microcysteis</name>
    <dbReference type="NCBI Taxonomy" id="2811415"/>
    <lineage>
        <taxon>Bacteria</taxon>
        <taxon>Pseudomonadati</taxon>
        <taxon>Pseudomonadota</taxon>
        <taxon>Betaproteobacteria</taxon>
        <taxon>Rhodocyclales</taxon>
        <taxon>Rhodocyclaceae</taxon>
        <taxon>Niveibacterium</taxon>
    </lineage>
</organism>
<proteinExistence type="predicted"/>
<accession>A0ABX7M3I3</accession>
<dbReference type="SUPFAM" id="SSF55729">
    <property type="entry name" value="Acyl-CoA N-acyltransferases (Nat)"/>
    <property type="match status" value="1"/>
</dbReference>
<sequence length="243" mass="26926">MPTTTNTFGQPLGAEVPNWSPPLRPGGVVLSGRFCRVEPLDPARHADDLFAADALDTDGRSWTYLPYGPFTSIDEYRAWLADMAAGQDPCFYAIVDAATRRAVGVCSYLRIDPAAGSIEVGHLHFSPLLQGKPAATEAMFLMMQQAFALGYRRYEWKCNSLNAPSRRAALRLGFSYEGCFRQARIDRGRNRDTTWFSVIDSEWPALKALFEQWLAPDNFDTEGRQRVALSALTASRPAAPANT</sequence>
<reference evidence="2 3" key="1">
    <citation type="submission" date="2021-02" db="EMBL/GenBank/DDBJ databases">
        <title>Niveibacterium changnyeongensis HC41.</title>
        <authorList>
            <person name="Kang M."/>
        </authorList>
    </citation>
    <scope>NUCLEOTIDE SEQUENCE [LARGE SCALE GENOMIC DNA]</scope>
    <source>
        <strain evidence="2 3">HC41</strain>
    </source>
</reference>
<dbReference type="PANTHER" id="PTHR43441">
    <property type="entry name" value="RIBOSOMAL-PROTEIN-SERINE ACETYLTRANSFERASE"/>
    <property type="match status" value="1"/>
</dbReference>